<gene>
    <name evidence="2" type="ORF">DRF65_25735</name>
</gene>
<evidence type="ECO:0000256" key="1">
    <source>
        <dbReference type="SAM" id="Phobius"/>
    </source>
</evidence>
<sequence length="83" mass="9683">MGSDVKRFKAGDEVYCRPAHYYIGRFAEFIAVHENEPVVHFKIMLIFKLLIFLLNIFLLMYCMTVIDVIFVKILVLKPSNDLA</sequence>
<dbReference type="Gene3D" id="3.90.180.10">
    <property type="entry name" value="Medium-chain alcohol dehydrogenases, catalytic domain"/>
    <property type="match status" value="1"/>
</dbReference>
<keyword evidence="3" id="KW-1185">Reference proteome</keyword>
<dbReference type="InterPro" id="IPR011032">
    <property type="entry name" value="GroES-like_sf"/>
</dbReference>
<feature type="transmembrane region" description="Helical" evidence="1">
    <location>
        <begin position="49"/>
        <end position="75"/>
    </location>
</feature>
<dbReference type="Proteomes" id="UP000256686">
    <property type="component" value="Unassembled WGS sequence"/>
</dbReference>
<keyword evidence="1" id="KW-1133">Transmembrane helix</keyword>
<name>A0A3D9C1S5_9FLAO</name>
<accession>A0A3D9C1S5</accession>
<dbReference type="EMBL" id="QNVT01000037">
    <property type="protein sequence ID" value="REC59486.1"/>
    <property type="molecule type" value="Genomic_DNA"/>
</dbReference>
<comment type="caution">
    <text evidence="2">The sequence shown here is derived from an EMBL/GenBank/DDBJ whole genome shotgun (WGS) entry which is preliminary data.</text>
</comment>
<proteinExistence type="predicted"/>
<keyword evidence="1" id="KW-0812">Transmembrane</keyword>
<evidence type="ECO:0000313" key="3">
    <source>
        <dbReference type="Proteomes" id="UP000256686"/>
    </source>
</evidence>
<protein>
    <submittedName>
        <fullName evidence="2">Uncharacterized protein</fullName>
    </submittedName>
</protein>
<keyword evidence="1" id="KW-0472">Membrane</keyword>
<evidence type="ECO:0000313" key="2">
    <source>
        <dbReference type="EMBL" id="REC59486.1"/>
    </source>
</evidence>
<organism evidence="2 3">
    <name type="scientific">Chryseobacterium pennae</name>
    <dbReference type="NCBI Taxonomy" id="2258962"/>
    <lineage>
        <taxon>Bacteria</taxon>
        <taxon>Pseudomonadati</taxon>
        <taxon>Bacteroidota</taxon>
        <taxon>Flavobacteriia</taxon>
        <taxon>Flavobacteriales</taxon>
        <taxon>Weeksellaceae</taxon>
        <taxon>Chryseobacterium group</taxon>
        <taxon>Chryseobacterium</taxon>
    </lineage>
</organism>
<dbReference type="AlphaFoldDB" id="A0A3D9C1S5"/>
<dbReference type="SUPFAM" id="SSF50129">
    <property type="entry name" value="GroES-like"/>
    <property type="match status" value="1"/>
</dbReference>
<reference evidence="3" key="1">
    <citation type="submission" date="2018-06" db="EMBL/GenBank/DDBJ databases">
        <authorList>
            <person name="Lum Nde A."/>
            <person name="Hugo C."/>
        </authorList>
    </citation>
    <scope>NUCLEOTIDE SEQUENCE [LARGE SCALE GENOMIC DNA]</scope>
    <source>
        <strain evidence="3">1_F178</strain>
    </source>
</reference>